<protein>
    <submittedName>
        <fullName evidence="2">Uncharacterized protein</fullName>
    </submittedName>
</protein>
<evidence type="ECO:0000256" key="1">
    <source>
        <dbReference type="SAM" id="MobiDB-lite"/>
    </source>
</evidence>
<dbReference type="AlphaFoldDB" id="A0A9Q3BR35"/>
<feature type="region of interest" description="Disordered" evidence="1">
    <location>
        <begin position="1"/>
        <end position="35"/>
    </location>
</feature>
<reference evidence="2" key="1">
    <citation type="submission" date="2021-03" db="EMBL/GenBank/DDBJ databases">
        <title>Draft genome sequence of rust myrtle Austropuccinia psidii MF-1, a brazilian biotype.</title>
        <authorList>
            <person name="Quecine M.C."/>
            <person name="Pachon D.M.R."/>
            <person name="Bonatelli M.L."/>
            <person name="Correr F.H."/>
            <person name="Franceschini L.M."/>
            <person name="Leite T.F."/>
            <person name="Margarido G.R.A."/>
            <person name="Almeida C.A."/>
            <person name="Ferrarezi J.A."/>
            <person name="Labate C.A."/>
        </authorList>
    </citation>
    <scope>NUCLEOTIDE SEQUENCE</scope>
    <source>
        <strain evidence="2">MF-1</strain>
    </source>
</reference>
<keyword evidence="3" id="KW-1185">Reference proteome</keyword>
<feature type="region of interest" description="Disordered" evidence="1">
    <location>
        <begin position="53"/>
        <end position="92"/>
    </location>
</feature>
<accession>A0A9Q3BR35</accession>
<proteinExistence type="predicted"/>
<comment type="caution">
    <text evidence="2">The sequence shown here is derived from an EMBL/GenBank/DDBJ whole genome shotgun (WGS) entry which is preliminary data.</text>
</comment>
<feature type="compositionally biased region" description="Basic residues" evidence="1">
    <location>
        <begin position="16"/>
        <end position="28"/>
    </location>
</feature>
<organism evidence="2 3">
    <name type="scientific">Austropuccinia psidii MF-1</name>
    <dbReference type="NCBI Taxonomy" id="1389203"/>
    <lineage>
        <taxon>Eukaryota</taxon>
        <taxon>Fungi</taxon>
        <taxon>Dikarya</taxon>
        <taxon>Basidiomycota</taxon>
        <taxon>Pucciniomycotina</taxon>
        <taxon>Pucciniomycetes</taxon>
        <taxon>Pucciniales</taxon>
        <taxon>Sphaerophragmiaceae</taxon>
        <taxon>Austropuccinia</taxon>
    </lineage>
</organism>
<evidence type="ECO:0000313" key="3">
    <source>
        <dbReference type="Proteomes" id="UP000765509"/>
    </source>
</evidence>
<gene>
    <name evidence="2" type="ORF">O181_009086</name>
</gene>
<dbReference type="Proteomes" id="UP000765509">
    <property type="component" value="Unassembled WGS sequence"/>
</dbReference>
<evidence type="ECO:0000313" key="2">
    <source>
        <dbReference type="EMBL" id="MBW0469371.1"/>
    </source>
</evidence>
<sequence length="92" mass="10167">MISKEPHVPLRGTRVSGKHSTKPARRMVHQPGRPILEAKRDPVLSLDLLIKPEVGRQSPYPNARTPGTQYAIGSRVHTMTSPSPPRLSRKSA</sequence>
<dbReference type="EMBL" id="AVOT02002163">
    <property type="protein sequence ID" value="MBW0469371.1"/>
    <property type="molecule type" value="Genomic_DNA"/>
</dbReference>
<name>A0A9Q3BR35_9BASI</name>